<feature type="signal peptide" evidence="2">
    <location>
        <begin position="1"/>
        <end position="29"/>
    </location>
</feature>
<feature type="region of interest" description="Disordered" evidence="1">
    <location>
        <begin position="504"/>
        <end position="524"/>
    </location>
</feature>
<gene>
    <name evidence="4" type="ORF">ACFO7U_15115</name>
</gene>
<dbReference type="InterPro" id="IPR025442">
    <property type="entry name" value="DUF4185"/>
</dbReference>
<proteinExistence type="predicted"/>
<dbReference type="Pfam" id="PF13810">
    <property type="entry name" value="DUF4185"/>
    <property type="match status" value="1"/>
</dbReference>
<keyword evidence="5" id="KW-1185">Reference proteome</keyword>
<evidence type="ECO:0000313" key="4">
    <source>
        <dbReference type="EMBL" id="MFC4756101.1"/>
    </source>
</evidence>
<dbReference type="RefSeq" id="WP_344996314.1">
    <property type="nucleotide sequence ID" value="NZ_BAABCD010000055.1"/>
</dbReference>
<evidence type="ECO:0000256" key="1">
    <source>
        <dbReference type="SAM" id="MobiDB-lite"/>
    </source>
</evidence>
<evidence type="ECO:0000259" key="3">
    <source>
        <dbReference type="Pfam" id="PF13810"/>
    </source>
</evidence>
<name>A0ABV9PTU7_9ACTN</name>
<feature type="compositionally biased region" description="Low complexity" evidence="1">
    <location>
        <begin position="509"/>
        <end position="524"/>
    </location>
</feature>
<keyword evidence="2" id="KW-0732">Signal</keyword>
<evidence type="ECO:0000256" key="2">
    <source>
        <dbReference type="SAM" id="SignalP"/>
    </source>
</evidence>
<sequence>MRRRSAINSLLLTVPVAVMSVSLVAPVTAAAQSSGSLGSAGLPGSSGSAGSTGSTGSQSGPCNNFLGNFPPGSLGLNLTTGSLANAANSVAGAAASSVRDFPRWITSDQGTIPVLKGATSVLQLVTGPTSPAKTDSEYNIHGTDLGIMFEHRDETMVMFGDTFGDCTLTDNSWRSNVMLTAQSDTPTNGLKITGARPRATNGDAAALVQGAHEANGVGEVTVIPTAAISVGDTMYMRVMSVRDWNAPGGWNTNYSALVKSEDDGANWTVLTDSMRRVTNFTGWDPTVDFDTPPTAENLPAVDQDGWYGMQMSAFLEADGHLYEYMTPSGRRGPATLARVDLDKIEDPDAYEWFKGGTTWESDPDNSYVILPRPVEELSVAYNEHLDKYVALTSMASGVVSMRVADEPQGPWSEPQTLVNRRMFPNAYAPMIHPESITSDGNYLYYALSTWDAYNVFLLRTDLDQFDFSAPSADTKTDVQSRITVGEAVKAGAINDEGVIDEQRLEEAAETAPAAPEPITEPAGR</sequence>
<protein>
    <submittedName>
        <fullName evidence="4">DUF4185 domain-containing protein</fullName>
    </submittedName>
</protein>
<feature type="compositionally biased region" description="Low complexity" evidence="1">
    <location>
        <begin position="35"/>
        <end position="61"/>
    </location>
</feature>
<reference evidence="5" key="1">
    <citation type="journal article" date="2019" name="Int. J. Syst. Evol. Microbiol.">
        <title>The Global Catalogue of Microorganisms (GCM) 10K type strain sequencing project: providing services to taxonomists for standard genome sequencing and annotation.</title>
        <authorList>
            <consortium name="The Broad Institute Genomics Platform"/>
            <consortium name="The Broad Institute Genome Sequencing Center for Infectious Disease"/>
            <person name="Wu L."/>
            <person name="Ma J."/>
        </authorList>
    </citation>
    <scope>NUCLEOTIDE SEQUENCE [LARGE SCALE GENOMIC DNA]</scope>
    <source>
        <strain evidence="5">JCM 11882</strain>
    </source>
</reference>
<dbReference type="Proteomes" id="UP001595836">
    <property type="component" value="Unassembled WGS sequence"/>
</dbReference>
<feature type="domain" description="DUF4185" evidence="3">
    <location>
        <begin position="129"/>
        <end position="459"/>
    </location>
</feature>
<dbReference type="EMBL" id="JBHSHP010000057">
    <property type="protein sequence ID" value="MFC4756101.1"/>
    <property type="molecule type" value="Genomic_DNA"/>
</dbReference>
<feature type="chain" id="PRO_5047421391" evidence="2">
    <location>
        <begin position="30"/>
        <end position="524"/>
    </location>
</feature>
<evidence type="ECO:0000313" key="5">
    <source>
        <dbReference type="Proteomes" id="UP001595836"/>
    </source>
</evidence>
<comment type="caution">
    <text evidence="4">The sequence shown here is derived from an EMBL/GenBank/DDBJ whole genome shotgun (WGS) entry which is preliminary data.</text>
</comment>
<feature type="region of interest" description="Disordered" evidence="1">
    <location>
        <begin position="35"/>
        <end position="64"/>
    </location>
</feature>
<organism evidence="4 5">
    <name type="scientific">Dietzia aurantiaca</name>
    <dbReference type="NCBI Taxonomy" id="983873"/>
    <lineage>
        <taxon>Bacteria</taxon>
        <taxon>Bacillati</taxon>
        <taxon>Actinomycetota</taxon>
        <taxon>Actinomycetes</taxon>
        <taxon>Mycobacteriales</taxon>
        <taxon>Dietziaceae</taxon>
        <taxon>Dietzia</taxon>
    </lineage>
</organism>
<accession>A0ABV9PTU7</accession>